<keyword evidence="3" id="KW-1185">Reference proteome</keyword>
<dbReference type="Gene3D" id="3.10.450.50">
    <property type="match status" value="1"/>
</dbReference>
<dbReference type="SUPFAM" id="SSF54427">
    <property type="entry name" value="NTF2-like"/>
    <property type="match status" value="1"/>
</dbReference>
<evidence type="ECO:0000259" key="1">
    <source>
        <dbReference type="Pfam" id="PF12680"/>
    </source>
</evidence>
<organism evidence="2 3">
    <name type="scientific">Mycolicibacterium tokaiense</name>
    <dbReference type="NCBI Taxonomy" id="39695"/>
    <lineage>
        <taxon>Bacteria</taxon>
        <taxon>Bacillati</taxon>
        <taxon>Actinomycetota</taxon>
        <taxon>Actinomycetes</taxon>
        <taxon>Mycobacteriales</taxon>
        <taxon>Mycobacteriaceae</taxon>
        <taxon>Mycolicibacterium</taxon>
    </lineage>
</organism>
<keyword evidence="2" id="KW-0413">Isomerase</keyword>
<proteinExistence type="predicted"/>
<dbReference type="OrthoDB" id="9781757at2"/>
<reference evidence="2 3" key="1">
    <citation type="submission" date="2018-06" db="EMBL/GenBank/DDBJ databases">
        <authorList>
            <consortium name="Pathogen Informatics"/>
            <person name="Doyle S."/>
        </authorList>
    </citation>
    <scope>NUCLEOTIDE SEQUENCE [LARGE SCALE GENOMIC DNA]</scope>
    <source>
        <strain evidence="2 3">NCTC10821</strain>
    </source>
</reference>
<feature type="domain" description="SnoaL-like" evidence="1">
    <location>
        <begin position="10"/>
        <end position="114"/>
    </location>
</feature>
<accession>A0A378TL05</accession>
<dbReference type="GO" id="GO:0016853">
    <property type="term" value="F:isomerase activity"/>
    <property type="evidence" value="ECO:0007669"/>
    <property type="project" value="UniProtKB-KW"/>
</dbReference>
<dbReference type="RefSeq" id="WP_115279922.1">
    <property type="nucleotide sequence ID" value="NZ_AP022600.1"/>
</dbReference>
<name>A0A378TL05_9MYCO</name>
<dbReference type="PANTHER" id="PTHR41252">
    <property type="entry name" value="BLR2505 PROTEIN"/>
    <property type="match status" value="1"/>
</dbReference>
<gene>
    <name evidence="2" type="ORF">NCTC10821_04401</name>
</gene>
<evidence type="ECO:0000313" key="2">
    <source>
        <dbReference type="EMBL" id="STZ60857.1"/>
    </source>
</evidence>
<dbReference type="PANTHER" id="PTHR41252:SF1">
    <property type="entry name" value="BLR2505 PROTEIN"/>
    <property type="match status" value="1"/>
</dbReference>
<dbReference type="EMBL" id="UGQT01000001">
    <property type="protein sequence ID" value="STZ60857.1"/>
    <property type="molecule type" value="Genomic_DNA"/>
</dbReference>
<evidence type="ECO:0000313" key="3">
    <source>
        <dbReference type="Proteomes" id="UP000254978"/>
    </source>
</evidence>
<protein>
    <submittedName>
        <fullName evidence="2">Ketosteroid isomerase-related protein</fullName>
    </submittedName>
</protein>
<dbReference type="Pfam" id="PF12680">
    <property type="entry name" value="SnoaL_2"/>
    <property type="match status" value="1"/>
</dbReference>
<sequence length="141" mass="16149">MNQSNAYLVVKNLYDAYDRGDEEAFFRDLSPNLTWVESVGFPAPGIFHNRAEIRANVFDVLERDFTVFRYSLDTLIDGGEFIVAFGTYRGTHRVTKNNFESRAAHVWHVRENLIDSFEQFADTEVIQRAAAHDPGDPKESS</sequence>
<dbReference type="InterPro" id="IPR032710">
    <property type="entry name" value="NTF2-like_dom_sf"/>
</dbReference>
<dbReference type="InterPro" id="IPR037401">
    <property type="entry name" value="SnoaL-like"/>
</dbReference>
<dbReference type="Proteomes" id="UP000254978">
    <property type="component" value="Unassembled WGS sequence"/>
</dbReference>
<dbReference type="AlphaFoldDB" id="A0A378TL05"/>